<gene>
    <name evidence="1" type="ORF">ACN38_g11595</name>
</gene>
<comment type="caution">
    <text evidence="1">The sequence shown here is derived from an EMBL/GenBank/DDBJ whole genome shotgun (WGS) entry which is preliminary data.</text>
</comment>
<evidence type="ECO:0000313" key="1">
    <source>
        <dbReference type="EMBL" id="KOS37619.1"/>
    </source>
</evidence>
<keyword evidence="2" id="KW-1185">Reference proteome</keyword>
<dbReference type="AlphaFoldDB" id="A0A0M9WB03"/>
<reference evidence="1 2" key="1">
    <citation type="submission" date="2015-08" db="EMBL/GenBank/DDBJ databases">
        <title>Genome sequencing of Penicillium nordicum.</title>
        <authorList>
            <person name="Nguyen H.D."/>
            <person name="Seifert K.A."/>
        </authorList>
    </citation>
    <scope>NUCLEOTIDE SEQUENCE [LARGE SCALE GENOMIC DNA]</scope>
    <source>
        <strain evidence="1 2">DAOMC 185683</strain>
    </source>
</reference>
<accession>A0A0M9WB03</accession>
<evidence type="ECO:0000313" key="2">
    <source>
        <dbReference type="Proteomes" id="UP000037696"/>
    </source>
</evidence>
<dbReference type="EMBL" id="LHQQ01000307">
    <property type="protein sequence ID" value="KOS37619.1"/>
    <property type="molecule type" value="Genomic_DNA"/>
</dbReference>
<sequence length="186" mass="21226">MSSSRDFTTPSVNFNPLVSTEIKLHQPSLSPPHTFVLDEKISEDYQTMTQEEYEREAGPSFAVIKFSCHSLLNPTQQGFIRIYMQIPLDGTFDSAAEVRAQQAVSQRTHTELKALAALDRENCTAVPKLLGYREGLQGTDEFVPGGHINYVAWKRVSGEPVDHYTFWKRDFEYRQQLRSAFRTAYA</sequence>
<proteinExistence type="predicted"/>
<protein>
    <submittedName>
        <fullName evidence="1">Uncharacterized protein</fullName>
    </submittedName>
</protein>
<dbReference type="OrthoDB" id="5401170at2759"/>
<organism evidence="1 2">
    <name type="scientific">Penicillium nordicum</name>
    <dbReference type="NCBI Taxonomy" id="229535"/>
    <lineage>
        <taxon>Eukaryota</taxon>
        <taxon>Fungi</taxon>
        <taxon>Dikarya</taxon>
        <taxon>Ascomycota</taxon>
        <taxon>Pezizomycotina</taxon>
        <taxon>Eurotiomycetes</taxon>
        <taxon>Eurotiomycetidae</taxon>
        <taxon>Eurotiales</taxon>
        <taxon>Aspergillaceae</taxon>
        <taxon>Penicillium</taxon>
    </lineage>
</organism>
<dbReference type="Proteomes" id="UP000037696">
    <property type="component" value="Unassembled WGS sequence"/>
</dbReference>
<name>A0A0M9WB03_9EURO</name>